<proteinExistence type="predicted"/>
<dbReference type="OrthoDB" id="4238587at2"/>
<dbReference type="STRING" id="526729.SAMN04324258_1088"/>
<evidence type="ECO:0008006" key="3">
    <source>
        <dbReference type="Google" id="ProtNLM"/>
    </source>
</evidence>
<gene>
    <name evidence="1" type="ORF">SAMN04324258_1088</name>
</gene>
<dbReference type="EMBL" id="FUZQ01000002">
    <property type="protein sequence ID" value="SKC47132.1"/>
    <property type="molecule type" value="Genomic_DNA"/>
</dbReference>
<dbReference type="AlphaFoldDB" id="A0A1T5J786"/>
<sequence length="196" mass="20282">MKLSALTRTRRGRAMLAAVPTVAVIGVLMGGVAQGAVPVSMAISGQQFKIGADLLEGTGFSQYAGEAKDADGKSHPVAIANIKDATLHNLCQSVKVPGMPLGLLISAGTDPKNPVKATDLQIGMSDLRGTAQFNQIRIGVDASTVNTKAHGSKGDFAMDSDAITIDDLKQVSSSTSAAVFKLTDLHLKISDGTECF</sequence>
<protein>
    <recommendedName>
        <fullName evidence="3">Cholesterol esterase</fullName>
    </recommendedName>
</protein>
<dbReference type="RefSeq" id="WP_079572207.1">
    <property type="nucleotide sequence ID" value="NZ_FUZQ01000002.1"/>
</dbReference>
<keyword evidence="2" id="KW-1185">Reference proteome</keyword>
<dbReference type="Pfam" id="PF19741">
    <property type="entry name" value="DUF6230"/>
    <property type="match status" value="1"/>
</dbReference>
<evidence type="ECO:0000313" key="1">
    <source>
        <dbReference type="EMBL" id="SKC47132.1"/>
    </source>
</evidence>
<accession>A0A1T5J786</accession>
<name>A0A1T5J786_9MICO</name>
<dbReference type="Proteomes" id="UP000189777">
    <property type="component" value="Unassembled WGS sequence"/>
</dbReference>
<evidence type="ECO:0000313" key="2">
    <source>
        <dbReference type="Proteomes" id="UP000189777"/>
    </source>
</evidence>
<reference evidence="1 2" key="1">
    <citation type="submission" date="2017-02" db="EMBL/GenBank/DDBJ databases">
        <authorList>
            <person name="Peterson S.W."/>
        </authorList>
    </citation>
    <scope>NUCLEOTIDE SEQUENCE [LARGE SCALE GENOMIC DNA]</scope>
    <source>
        <strain evidence="1 2">DSM 21481</strain>
    </source>
</reference>
<dbReference type="InterPro" id="IPR046198">
    <property type="entry name" value="DUF6230"/>
</dbReference>
<organism evidence="1 2">
    <name type="scientific">Krasilnikoviella flava</name>
    <dbReference type="NCBI Taxonomy" id="526729"/>
    <lineage>
        <taxon>Bacteria</taxon>
        <taxon>Bacillati</taxon>
        <taxon>Actinomycetota</taxon>
        <taxon>Actinomycetes</taxon>
        <taxon>Micrococcales</taxon>
        <taxon>Promicromonosporaceae</taxon>
        <taxon>Krasilnikoviella</taxon>
    </lineage>
</organism>